<name>A0A0G4K472_9SPIR</name>
<dbReference type="PANTHER" id="PTHR43849">
    <property type="entry name" value="BLL3936 PROTEIN"/>
    <property type="match status" value="1"/>
</dbReference>
<feature type="transmembrane region" description="Helical" evidence="1">
    <location>
        <begin position="552"/>
        <end position="570"/>
    </location>
</feature>
<feature type="transmembrane region" description="Helical" evidence="1">
    <location>
        <begin position="37"/>
        <end position="55"/>
    </location>
</feature>
<feature type="transmembrane region" description="Helical" evidence="1">
    <location>
        <begin position="610"/>
        <end position="626"/>
    </location>
</feature>
<keyword evidence="1" id="KW-1133">Transmembrane helix</keyword>
<dbReference type="NCBIfam" id="TIGR02123">
    <property type="entry name" value="TRAP_fused"/>
    <property type="match status" value="1"/>
</dbReference>
<keyword evidence="1" id="KW-0472">Membrane</keyword>
<gene>
    <name evidence="3" type="ORF">BRSU_0451</name>
</gene>
<evidence type="ECO:0000256" key="1">
    <source>
        <dbReference type="SAM" id="Phobius"/>
    </source>
</evidence>
<feature type="transmembrane region" description="Helical" evidence="1">
    <location>
        <begin position="582"/>
        <end position="603"/>
    </location>
</feature>
<feature type="transmembrane region" description="Helical" evidence="1">
    <location>
        <begin position="489"/>
        <end position="508"/>
    </location>
</feature>
<feature type="domain" description="TRAP C4-dicarboxylate transport system permease DctM subunit" evidence="2">
    <location>
        <begin position="133"/>
        <end position="575"/>
    </location>
</feature>
<feature type="transmembrane region" description="Helical" evidence="1">
    <location>
        <begin position="92"/>
        <end position="109"/>
    </location>
</feature>
<proteinExistence type="predicted"/>
<protein>
    <submittedName>
        <fullName evidence="3">C4-dicarboxylate ABC transporter</fullName>
    </submittedName>
</protein>
<evidence type="ECO:0000313" key="3">
    <source>
        <dbReference type="EMBL" id="CRF31910.1"/>
    </source>
</evidence>
<organism evidence="3 4">
    <name type="scientific">Brachyspira suanatina</name>
    <dbReference type="NCBI Taxonomy" id="381802"/>
    <lineage>
        <taxon>Bacteria</taxon>
        <taxon>Pseudomonadati</taxon>
        <taxon>Spirochaetota</taxon>
        <taxon>Spirochaetia</taxon>
        <taxon>Brachyspirales</taxon>
        <taxon>Brachyspiraceae</taxon>
        <taxon>Brachyspira</taxon>
    </lineage>
</organism>
<reference evidence="4" key="1">
    <citation type="submission" date="2015-04" db="EMBL/GenBank/DDBJ databases">
        <authorList>
            <person name="Mushtaq Mamoona"/>
        </authorList>
    </citation>
    <scope>NUCLEOTIDE SEQUENCE [LARGE SCALE GENOMIC DNA]</scope>
    <source>
        <strain evidence="4">AN4859/03</strain>
    </source>
</reference>
<dbReference type="AlphaFoldDB" id="A0A0G4K472"/>
<dbReference type="PANTHER" id="PTHR43849:SF2">
    <property type="entry name" value="BLL3936 PROTEIN"/>
    <property type="match status" value="1"/>
</dbReference>
<keyword evidence="4" id="KW-1185">Reference proteome</keyword>
<sequence length="659" mass="70829">MKHRNDIHIPTVEEIDSYMSKYDSESRYRKYSDWKKYLIIVISVVFCLFQLYSILSGKITAQVVRATHLAFVILLAYLLFPMKKDMPKDKLPWYDVIFAIIGAGSWSYITINFETIVRRAGIYTTTDIIIGIIGILLVFEACRRIVGLPILVISIIFIIYALFGAYAPGFLNHRGYSLQRLVSHLFYNTEGIMGTPIGASATFIFLFIFFGALLDKTGIGQFFIDICNAIAGGFDGGPAKVAVLTSAMFGTVSGSSVSNTVGTGSFTIPMMKSLGYRPEFAGAVEASASTGGQLMPPIMGAASFLMAESLGIPYMEVAKAAIIPAILYFTGIFIMVHLEAKKTGLKGLSRDSLPKIGELLMKKGYLVIPLATIIYFFVLGKTAIYAGLMGIIAAGLVAIVNSIVDIIMKRKVSFGFNDLIDVFVNAARNIISVAVACAMAGVIIGVITLTGLGLKIGAGLISISGGIPLLLLFLTMISSIILGMGVPTTANYLITSTIAASAIIGLGYEPLAAHMFVFYFGIIADVTPPVALAAMAGAAIAKSDPLKTGIEATKLSIGAFIIPYMFIFNPDILMINTTISDVIPILITSLIGMFGVSAGLEGYVFRKCKAYERILFIIAGLLSIYPEFYSDIIGIAIIAILVIVQIATRNKNKMNTAAA</sequence>
<feature type="transmembrane region" description="Helical" evidence="1">
    <location>
        <begin position="146"/>
        <end position="171"/>
    </location>
</feature>
<dbReference type="EMBL" id="CVLB01000001">
    <property type="protein sequence ID" value="CRF31910.1"/>
    <property type="molecule type" value="Genomic_DNA"/>
</dbReference>
<feature type="transmembrane region" description="Helical" evidence="1">
    <location>
        <begin position="121"/>
        <end position="139"/>
    </location>
</feature>
<dbReference type="Pfam" id="PF06808">
    <property type="entry name" value="DctM"/>
    <property type="match status" value="1"/>
</dbReference>
<feature type="transmembrane region" description="Helical" evidence="1">
    <location>
        <begin position="429"/>
        <end position="454"/>
    </location>
</feature>
<feature type="transmembrane region" description="Helical" evidence="1">
    <location>
        <begin position="514"/>
        <end position="540"/>
    </location>
</feature>
<dbReference type="Proteomes" id="UP000043763">
    <property type="component" value="Unassembled WGS sequence"/>
</dbReference>
<dbReference type="InterPro" id="IPR011853">
    <property type="entry name" value="TRAP_DctM-Dct_fused"/>
</dbReference>
<dbReference type="RefSeq" id="WP_048593591.1">
    <property type="nucleotide sequence ID" value="NZ_CVLB01000001.1"/>
</dbReference>
<feature type="transmembrane region" description="Helical" evidence="1">
    <location>
        <begin position="384"/>
        <end position="408"/>
    </location>
</feature>
<feature type="transmembrane region" description="Helical" evidence="1">
    <location>
        <begin position="460"/>
        <end position="482"/>
    </location>
</feature>
<feature type="transmembrane region" description="Helical" evidence="1">
    <location>
        <begin position="321"/>
        <end position="338"/>
    </location>
</feature>
<dbReference type="InterPro" id="IPR010656">
    <property type="entry name" value="DctM"/>
</dbReference>
<evidence type="ECO:0000313" key="4">
    <source>
        <dbReference type="Proteomes" id="UP000043763"/>
    </source>
</evidence>
<keyword evidence="1" id="KW-0812">Transmembrane</keyword>
<dbReference type="OrthoDB" id="9759894at2"/>
<feature type="transmembrane region" description="Helical" evidence="1">
    <location>
        <begin position="359"/>
        <end position="378"/>
    </location>
</feature>
<evidence type="ECO:0000259" key="2">
    <source>
        <dbReference type="Pfam" id="PF06808"/>
    </source>
</evidence>
<feature type="transmembrane region" description="Helical" evidence="1">
    <location>
        <begin position="61"/>
        <end position="80"/>
    </location>
</feature>
<accession>A0A0G4K472</accession>
<feature type="transmembrane region" description="Helical" evidence="1">
    <location>
        <begin position="191"/>
        <end position="214"/>
    </location>
</feature>